<dbReference type="PANTHER" id="PTHR13947:SF37">
    <property type="entry name" value="LD18367P"/>
    <property type="match status" value="1"/>
</dbReference>
<dbReference type="OrthoDB" id="273614at2"/>
<feature type="domain" description="HTH marR-type" evidence="2">
    <location>
        <begin position="1"/>
        <end position="142"/>
    </location>
</feature>
<dbReference type="InterPro" id="IPR050769">
    <property type="entry name" value="NAT_camello-type"/>
</dbReference>
<dbReference type="GO" id="GO:0003700">
    <property type="term" value="F:DNA-binding transcription factor activity"/>
    <property type="evidence" value="ECO:0007669"/>
    <property type="project" value="InterPro"/>
</dbReference>
<dbReference type="GO" id="GO:0008080">
    <property type="term" value="F:N-acetyltransferase activity"/>
    <property type="evidence" value="ECO:0007669"/>
    <property type="project" value="InterPro"/>
</dbReference>
<dbReference type="eggNOG" id="COG0456">
    <property type="taxonomic scope" value="Bacteria"/>
</dbReference>
<dbReference type="Pfam" id="PF00583">
    <property type="entry name" value="Acetyltransf_1"/>
    <property type="match status" value="1"/>
</dbReference>
<dbReference type="AlphaFoldDB" id="D3PXP4"/>
<dbReference type="SUPFAM" id="SSF55729">
    <property type="entry name" value="Acyl-CoA N-acyltransferases (Nat)"/>
    <property type="match status" value="1"/>
</dbReference>
<dbReference type="EMBL" id="CP001778">
    <property type="protein sequence ID" value="ADD43374.1"/>
    <property type="molecule type" value="Genomic_DNA"/>
</dbReference>
<keyword evidence="5" id="KW-1185">Reference proteome</keyword>
<dbReference type="Pfam" id="PF12802">
    <property type="entry name" value="MarR_2"/>
    <property type="match status" value="1"/>
</dbReference>
<gene>
    <name evidence="4" type="ordered locus">Snas_3717</name>
</gene>
<name>D3PXP4_STANL</name>
<dbReference type="Proteomes" id="UP000000844">
    <property type="component" value="Chromosome"/>
</dbReference>
<dbReference type="KEGG" id="sna:Snas_3717"/>
<dbReference type="Gene3D" id="1.10.10.10">
    <property type="entry name" value="Winged helix-like DNA-binding domain superfamily/Winged helix DNA-binding domain"/>
    <property type="match status" value="1"/>
</dbReference>
<evidence type="ECO:0000259" key="2">
    <source>
        <dbReference type="PROSITE" id="PS50995"/>
    </source>
</evidence>
<dbReference type="STRING" id="446470.Snas_3717"/>
<reference evidence="4 5" key="1">
    <citation type="journal article" date="2009" name="Stand. Genomic Sci.">
        <title>Complete genome sequence of Stackebrandtia nassauensis type strain (LLR-40K-21).</title>
        <authorList>
            <person name="Munk C."/>
            <person name="Lapidus A."/>
            <person name="Copeland A."/>
            <person name="Jando M."/>
            <person name="Mayilraj S."/>
            <person name="Glavina Del Rio T."/>
            <person name="Nolan M."/>
            <person name="Chen F."/>
            <person name="Lucas S."/>
            <person name="Tice H."/>
            <person name="Cheng J.F."/>
            <person name="Han C."/>
            <person name="Detter J.C."/>
            <person name="Bruce D."/>
            <person name="Goodwin L."/>
            <person name="Chain P."/>
            <person name="Pitluck S."/>
            <person name="Goker M."/>
            <person name="Ovchinikova G."/>
            <person name="Pati A."/>
            <person name="Ivanova N."/>
            <person name="Mavromatis K."/>
            <person name="Chen A."/>
            <person name="Palaniappan K."/>
            <person name="Land M."/>
            <person name="Hauser L."/>
            <person name="Chang Y.J."/>
            <person name="Jeffries C.D."/>
            <person name="Bristow J."/>
            <person name="Eisen J.A."/>
            <person name="Markowitz V."/>
            <person name="Hugenholtz P."/>
            <person name="Kyrpides N.C."/>
            <person name="Klenk H.P."/>
        </authorList>
    </citation>
    <scope>NUCLEOTIDE SEQUENCE [LARGE SCALE GENOMIC DNA]</scope>
    <source>
        <strain evidence="5">DSM 44728 / CIP 108903 / NRRL B-16338 / NBRC 102104 / LLR-40K-21</strain>
    </source>
</reference>
<organism evidence="4 5">
    <name type="scientific">Stackebrandtia nassauensis (strain DSM 44728 / CIP 108903 / NRRL B-16338 / NBRC 102104 / LLR-40K-21)</name>
    <dbReference type="NCBI Taxonomy" id="446470"/>
    <lineage>
        <taxon>Bacteria</taxon>
        <taxon>Bacillati</taxon>
        <taxon>Actinomycetota</taxon>
        <taxon>Actinomycetes</taxon>
        <taxon>Glycomycetales</taxon>
        <taxon>Glycomycetaceae</taxon>
        <taxon>Stackebrandtia</taxon>
    </lineage>
</organism>
<dbReference type="SMART" id="SM00347">
    <property type="entry name" value="HTH_MARR"/>
    <property type="match status" value="1"/>
</dbReference>
<dbReference type="InterPro" id="IPR036390">
    <property type="entry name" value="WH_DNA-bd_sf"/>
</dbReference>
<dbReference type="SUPFAM" id="SSF46785">
    <property type="entry name" value="Winged helix' DNA-binding domain"/>
    <property type="match status" value="1"/>
</dbReference>
<dbReference type="InterPro" id="IPR000835">
    <property type="entry name" value="HTH_MarR-typ"/>
</dbReference>
<accession>D3PXP4</accession>
<dbReference type="RefSeq" id="WP_013018945.1">
    <property type="nucleotide sequence ID" value="NC_013947.1"/>
</dbReference>
<sequence>MTSTRTRVERIDRVRRFNRHYTKTIGVLSEGLLDSPYSLTEVRVMLELRHTPGIDAAELCRRLDLDAGYLSRILARFDRDDLLERERSEADRRRRVLSLTPTGVKTFDVLDDRQIDAVASLVDGLDDTRQREVLAAMDVIEAAFTPSAEPATVVLRDPLPGELGWVISRNGAVYAAEHGWNGDYEALVARVVAGFATDHDPQRERAWIAEMDGRPVGSIFCMRGDDEATAKLRVLLVEASARGQGIGGKLIDACVDFARAAGYRRMVLWTVSLLADARRLYQRAGFQLESETDVHLFGHDLTGQNWGMDL</sequence>
<dbReference type="PROSITE" id="PS50995">
    <property type="entry name" value="HTH_MARR_2"/>
    <property type="match status" value="1"/>
</dbReference>
<feature type="domain" description="N-acetyltransferase" evidence="3">
    <location>
        <begin position="166"/>
        <end position="310"/>
    </location>
</feature>
<evidence type="ECO:0000313" key="4">
    <source>
        <dbReference type="EMBL" id="ADD43374.1"/>
    </source>
</evidence>
<dbReference type="HOGENOM" id="CLU_065219_0_0_11"/>
<proteinExistence type="predicted"/>
<dbReference type="InterPro" id="IPR000182">
    <property type="entry name" value="GNAT_dom"/>
</dbReference>
<keyword evidence="1 4" id="KW-0808">Transferase</keyword>
<protein>
    <submittedName>
        <fullName evidence="4">Transcriptional regulator, MarR family with acetyltransferase activity</fullName>
    </submittedName>
</protein>
<dbReference type="Gene3D" id="3.40.630.30">
    <property type="match status" value="1"/>
</dbReference>
<evidence type="ECO:0000313" key="5">
    <source>
        <dbReference type="Proteomes" id="UP000000844"/>
    </source>
</evidence>
<dbReference type="PANTHER" id="PTHR13947">
    <property type="entry name" value="GNAT FAMILY N-ACETYLTRANSFERASE"/>
    <property type="match status" value="1"/>
</dbReference>
<dbReference type="CDD" id="cd04301">
    <property type="entry name" value="NAT_SF"/>
    <property type="match status" value="1"/>
</dbReference>
<evidence type="ECO:0000256" key="1">
    <source>
        <dbReference type="ARBA" id="ARBA00022679"/>
    </source>
</evidence>
<dbReference type="InterPro" id="IPR016181">
    <property type="entry name" value="Acyl_CoA_acyltransferase"/>
</dbReference>
<evidence type="ECO:0000259" key="3">
    <source>
        <dbReference type="PROSITE" id="PS51186"/>
    </source>
</evidence>
<dbReference type="eggNOG" id="COG1846">
    <property type="taxonomic scope" value="Bacteria"/>
</dbReference>
<dbReference type="PROSITE" id="PS51186">
    <property type="entry name" value="GNAT"/>
    <property type="match status" value="1"/>
</dbReference>
<dbReference type="InterPro" id="IPR036388">
    <property type="entry name" value="WH-like_DNA-bd_sf"/>
</dbReference>